<keyword evidence="2" id="KW-0547">Nucleotide-binding</keyword>
<dbReference type="InterPro" id="IPR003439">
    <property type="entry name" value="ABC_transporter-like_ATP-bd"/>
</dbReference>
<dbReference type="PROSITE" id="PS00211">
    <property type="entry name" value="ABC_TRANSPORTER_1"/>
    <property type="match status" value="1"/>
</dbReference>
<protein>
    <recommendedName>
        <fullName evidence="5">ABC transporter domain-containing protein</fullName>
    </recommendedName>
</protein>
<dbReference type="InterPro" id="IPR050166">
    <property type="entry name" value="ABC_transporter_ATP-bind"/>
</dbReference>
<dbReference type="InterPro" id="IPR017871">
    <property type="entry name" value="ABC_transporter-like_CS"/>
</dbReference>
<keyword evidence="3" id="KW-0067">ATP-binding</keyword>
<evidence type="ECO:0000256" key="2">
    <source>
        <dbReference type="ARBA" id="ARBA00022741"/>
    </source>
</evidence>
<keyword evidence="1" id="KW-0813">Transport</keyword>
<evidence type="ECO:0000256" key="4">
    <source>
        <dbReference type="SAM" id="MobiDB-lite"/>
    </source>
</evidence>
<dbReference type="SMART" id="SM00382">
    <property type="entry name" value="AAA"/>
    <property type="match status" value="1"/>
</dbReference>
<evidence type="ECO:0000259" key="5">
    <source>
        <dbReference type="PROSITE" id="PS50893"/>
    </source>
</evidence>
<evidence type="ECO:0000313" key="6">
    <source>
        <dbReference type="EMBL" id="GLW74664.1"/>
    </source>
</evidence>
<sequence length="316" mass="33208">MTEATKAAAEQSAPAAGAPAAAAPRDRAQPAAGRGAALRVEGAGISFGGFQAVRGIDLDIPAGEFLCLLGPSGCGKSTLLSAMAGFVQVSKGSLTADGATVSGPGPGIGMVFQNSEVLFDWMTVHQNVTFGPRMRGLGRAEQNRVADEFLGLVGLRHCADRYPGQLSGGMRQRVQIARVLANEPSVVLMDEPFGALDAQTRQVLQQETDRIWRASGCTVVFVTHDIDEAILLADRVAVMTAGPAASIKSLYTVELPRPRDASDPAALRLRDKLRQDIAEEVRKAMQDQGLDQDTEAAAGTTAGQDAVRLDQEARSA</sequence>
<dbReference type="GO" id="GO:0016887">
    <property type="term" value="F:ATP hydrolysis activity"/>
    <property type="evidence" value="ECO:0007669"/>
    <property type="project" value="InterPro"/>
</dbReference>
<dbReference type="Gene3D" id="3.40.50.300">
    <property type="entry name" value="P-loop containing nucleotide triphosphate hydrolases"/>
    <property type="match status" value="1"/>
</dbReference>
<dbReference type="EMBL" id="BSSA01000037">
    <property type="protein sequence ID" value="GLW74664.1"/>
    <property type="molecule type" value="Genomic_DNA"/>
</dbReference>
<dbReference type="PANTHER" id="PTHR42788:SF13">
    <property type="entry name" value="ALIPHATIC SULFONATES IMPORT ATP-BINDING PROTEIN SSUB"/>
    <property type="match status" value="1"/>
</dbReference>
<evidence type="ECO:0000256" key="1">
    <source>
        <dbReference type="ARBA" id="ARBA00022448"/>
    </source>
</evidence>
<proteinExistence type="predicted"/>
<organism evidence="6 7">
    <name type="scientific">Kitasatospora phosalacinea</name>
    <dbReference type="NCBI Taxonomy" id="2065"/>
    <lineage>
        <taxon>Bacteria</taxon>
        <taxon>Bacillati</taxon>
        <taxon>Actinomycetota</taxon>
        <taxon>Actinomycetes</taxon>
        <taxon>Kitasatosporales</taxon>
        <taxon>Streptomycetaceae</taxon>
        <taxon>Kitasatospora</taxon>
    </lineage>
</organism>
<dbReference type="Proteomes" id="UP001165041">
    <property type="component" value="Unassembled WGS sequence"/>
</dbReference>
<dbReference type="PROSITE" id="PS50893">
    <property type="entry name" value="ABC_TRANSPORTER_2"/>
    <property type="match status" value="1"/>
</dbReference>
<dbReference type="Pfam" id="PF00005">
    <property type="entry name" value="ABC_tran"/>
    <property type="match status" value="1"/>
</dbReference>
<comment type="caution">
    <text evidence="6">The sequence shown here is derived from an EMBL/GenBank/DDBJ whole genome shotgun (WGS) entry which is preliminary data.</text>
</comment>
<feature type="compositionally biased region" description="Low complexity" evidence="4">
    <location>
        <begin position="7"/>
        <end position="34"/>
    </location>
</feature>
<evidence type="ECO:0000313" key="7">
    <source>
        <dbReference type="Proteomes" id="UP001165041"/>
    </source>
</evidence>
<feature type="region of interest" description="Disordered" evidence="4">
    <location>
        <begin position="1"/>
        <end position="34"/>
    </location>
</feature>
<gene>
    <name evidence="6" type="ORF">Kpho02_69620</name>
</gene>
<accession>A0A9W6QGL5</accession>
<evidence type="ECO:0000256" key="3">
    <source>
        <dbReference type="ARBA" id="ARBA00022840"/>
    </source>
</evidence>
<feature type="domain" description="ABC transporter" evidence="5">
    <location>
        <begin position="38"/>
        <end position="266"/>
    </location>
</feature>
<reference evidence="6" key="1">
    <citation type="submission" date="2023-02" db="EMBL/GenBank/DDBJ databases">
        <title>Kitasatospora phosalacinea NBRC 14627.</title>
        <authorList>
            <person name="Ichikawa N."/>
            <person name="Sato H."/>
            <person name="Tonouchi N."/>
        </authorList>
    </citation>
    <scope>NUCLEOTIDE SEQUENCE</scope>
    <source>
        <strain evidence="6">NBRC 14627</strain>
    </source>
</reference>
<dbReference type="CDD" id="cd03293">
    <property type="entry name" value="ABC_NrtD_SsuB_transporters"/>
    <property type="match status" value="1"/>
</dbReference>
<feature type="compositionally biased region" description="Basic and acidic residues" evidence="4">
    <location>
        <begin position="307"/>
        <end position="316"/>
    </location>
</feature>
<dbReference type="PANTHER" id="PTHR42788">
    <property type="entry name" value="TAURINE IMPORT ATP-BINDING PROTEIN-RELATED"/>
    <property type="match status" value="1"/>
</dbReference>
<dbReference type="InterPro" id="IPR027417">
    <property type="entry name" value="P-loop_NTPase"/>
</dbReference>
<dbReference type="AlphaFoldDB" id="A0A9W6QGL5"/>
<dbReference type="SUPFAM" id="SSF52540">
    <property type="entry name" value="P-loop containing nucleoside triphosphate hydrolases"/>
    <property type="match status" value="1"/>
</dbReference>
<name>A0A9W6QGL5_9ACTN</name>
<dbReference type="InterPro" id="IPR003593">
    <property type="entry name" value="AAA+_ATPase"/>
</dbReference>
<dbReference type="GO" id="GO:0005524">
    <property type="term" value="F:ATP binding"/>
    <property type="evidence" value="ECO:0007669"/>
    <property type="project" value="UniProtKB-KW"/>
</dbReference>
<feature type="region of interest" description="Disordered" evidence="4">
    <location>
        <begin position="284"/>
        <end position="316"/>
    </location>
</feature>
<dbReference type="RefSeq" id="WP_285740233.1">
    <property type="nucleotide sequence ID" value="NZ_BSSA01000037.1"/>
</dbReference>